<evidence type="ECO:0000313" key="3">
    <source>
        <dbReference type="Proteomes" id="UP001501666"/>
    </source>
</evidence>
<name>A0ABP6FVE7_9ACTN</name>
<evidence type="ECO:0000313" key="2">
    <source>
        <dbReference type="EMBL" id="GAA2700610.1"/>
    </source>
</evidence>
<accession>A0ABP6FVE7</accession>
<gene>
    <name evidence="2" type="ORF">GCM10010412_097870</name>
</gene>
<dbReference type="EMBL" id="BAAATE010000061">
    <property type="protein sequence ID" value="GAA2700610.1"/>
    <property type="molecule type" value="Genomic_DNA"/>
</dbReference>
<protein>
    <recommendedName>
        <fullName evidence="4">MFS transporter</fullName>
    </recommendedName>
</protein>
<keyword evidence="3" id="KW-1185">Reference proteome</keyword>
<reference evidence="3" key="1">
    <citation type="journal article" date="2019" name="Int. J. Syst. Evol. Microbiol.">
        <title>The Global Catalogue of Microorganisms (GCM) 10K type strain sequencing project: providing services to taxonomists for standard genome sequencing and annotation.</title>
        <authorList>
            <consortium name="The Broad Institute Genomics Platform"/>
            <consortium name="The Broad Institute Genome Sequencing Center for Infectious Disease"/>
            <person name="Wu L."/>
            <person name="Ma J."/>
        </authorList>
    </citation>
    <scope>NUCLEOTIDE SEQUENCE [LARGE SCALE GENOMIC DNA]</scope>
    <source>
        <strain evidence="3">JCM 6835</strain>
    </source>
</reference>
<proteinExistence type="predicted"/>
<organism evidence="2 3">
    <name type="scientific">Nonomuraea recticatena</name>
    <dbReference type="NCBI Taxonomy" id="46178"/>
    <lineage>
        <taxon>Bacteria</taxon>
        <taxon>Bacillati</taxon>
        <taxon>Actinomycetota</taxon>
        <taxon>Actinomycetes</taxon>
        <taxon>Streptosporangiales</taxon>
        <taxon>Streptosporangiaceae</taxon>
        <taxon>Nonomuraea</taxon>
    </lineage>
</organism>
<evidence type="ECO:0000256" key="1">
    <source>
        <dbReference type="SAM" id="Phobius"/>
    </source>
</evidence>
<sequence length="115" mass="11827">MAALVLARGGLAITATAFWGAAYAALPILLQTAVLKAARNAQTDASALFIITFNVSIAAGSILGGRAQASQHRYRAAGFIAITLDHGFTFLPKGLLVAAGPGDRAQLRVLKGLSH</sequence>
<dbReference type="Proteomes" id="UP001501666">
    <property type="component" value="Unassembled WGS sequence"/>
</dbReference>
<keyword evidence="1" id="KW-1133">Transmembrane helix</keyword>
<keyword evidence="1" id="KW-0472">Membrane</keyword>
<keyword evidence="1" id="KW-0812">Transmembrane</keyword>
<comment type="caution">
    <text evidence="2">The sequence shown here is derived from an EMBL/GenBank/DDBJ whole genome shotgun (WGS) entry which is preliminary data.</text>
</comment>
<feature type="transmembrane region" description="Helical" evidence="1">
    <location>
        <begin position="48"/>
        <end position="65"/>
    </location>
</feature>
<evidence type="ECO:0008006" key="4">
    <source>
        <dbReference type="Google" id="ProtNLM"/>
    </source>
</evidence>